<name>A0A3P6DPC6_BRAOL</name>
<dbReference type="EMBL" id="LR031875">
    <property type="protein sequence ID" value="VDD28378.1"/>
    <property type="molecule type" value="Genomic_DNA"/>
</dbReference>
<evidence type="ECO:0000256" key="1">
    <source>
        <dbReference type="SAM" id="MobiDB-lite"/>
    </source>
</evidence>
<gene>
    <name evidence="2" type="ORF">BOLC9T53701H</name>
</gene>
<feature type="region of interest" description="Disordered" evidence="1">
    <location>
        <begin position="1"/>
        <end position="52"/>
    </location>
</feature>
<protein>
    <submittedName>
        <fullName evidence="2">Uncharacterized protein</fullName>
    </submittedName>
</protein>
<reference evidence="2" key="1">
    <citation type="submission" date="2018-11" db="EMBL/GenBank/DDBJ databases">
        <authorList>
            <consortium name="Genoscope - CEA"/>
            <person name="William W."/>
        </authorList>
    </citation>
    <scope>NUCLEOTIDE SEQUENCE</scope>
</reference>
<evidence type="ECO:0000313" key="2">
    <source>
        <dbReference type="EMBL" id="VDD28378.1"/>
    </source>
</evidence>
<dbReference type="AlphaFoldDB" id="A0A3P6DPC6"/>
<organism evidence="2">
    <name type="scientific">Brassica oleracea</name>
    <name type="common">Wild cabbage</name>
    <dbReference type="NCBI Taxonomy" id="3712"/>
    <lineage>
        <taxon>Eukaryota</taxon>
        <taxon>Viridiplantae</taxon>
        <taxon>Streptophyta</taxon>
        <taxon>Embryophyta</taxon>
        <taxon>Tracheophyta</taxon>
        <taxon>Spermatophyta</taxon>
        <taxon>Magnoliopsida</taxon>
        <taxon>eudicotyledons</taxon>
        <taxon>Gunneridae</taxon>
        <taxon>Pentapetalae</taxon>
        <taxon>rosids</taxon>
        <taxon>malvids</taxon>
        <taxon>Brassicales</taxon>
        <taxon>Brassicaceae</taxon>
        <taxon>Brassiceae</taxon>
        <taxon>Brassica</taxon>
    </lineage>
</organism>
<accession>A0A3P6DPC6</accession>
<sequence>MNSLQGYYGLKPTNRRASKESRSLVDAVISEFNQSSKPSKEVRCDKPMRRPQ</sequence>
<proteinExistence type="predicted"/>
<feature type="compositionally biased region" description="Basic and acidic residues" evidence="1">
    <location>
        <begin position="38"/>
        <end position="52"/>
    </location>
</feature>